<dbReference type="AlphaFoldDB" id="A0A9Q0L0C5"/>
<dbReference type="EMBL" id="JAMYWD010000002">
    <property type="protein sequence ID" value="KAJ4980167.1"/>
    <property type="molecule type" value="Genomic_DNA"/>
</dbReference>
<sequence length="328" mass="38130">MKAWAESSFQVMDQNVVKLDHFDRTNFSQWKDKLMFMFIAHKITYVLDPNLKDLPESKDDSNQLKDRGGYSKFTEKNIEIISKMNSVNEKKPNSGRKKYSGESSSRGKKRKFQEFSDSNAMKIKTNKSYYHCGKKGYFKRDCRYRKKQKMENVNVVNLVEQENTLVAMISDLHIGMITELNMTAVTKTFDWWYDSGYEMMMKNNDTTKVLGKDTVEISFTFVKKLVLVNVLSVPEIKNNSVSANLLCKKRIKTALEFDKVVFSKNNAFVGKMYSCGSMFILSIINKINNTFVHIVCSSSFCLWHSRLAHVNFGFIQYMSKHDLISYKQ</sequence>
<dbReference type="PANTHER" id="PTHR47592:SF27">
    <property type="entry name" value="OS08G0421700 PROTEIN"/>
    <property type="match status" value="1"/>
</dbReference>
<reference evidence="3" key="1">
    <citation type="journal article" date="2023" name="Plant J.">
        <title>The genome of the king protea, Protea cynaroides.</title>
        <authorList>
            <person name="Chang J."/>
            <person name="Duong T.A."/>
            <person name="Schoeman C."/>
            <person name="Ma X."/>
            <person name="Roodt D."/>
            <person name="Barker N."/>
            <person name="Li Z."/>
            <person name="Van de Peer Y."/>
            <person name="Mizrachi E."/>
        </authorList>
    </citation>
    <scope>NUCLEOTIDE SEQUENCE</scope>
    <source>
        <tissue evidence="3">Young leaves</tissue>
    </source>
</reference>
<dbReference type="Pfam" id="PF13976">
    <property type="entry name" value="gag_pre-integrs"/>
    <property type="match status" value="1"/>
</dbReference>
<feature type="domain" description="GAG-pre-integrase" evidence="2">
    <location>
        <begin position="279"/>
        <end position="325"/>
    </location>
</feature>
<evidence type="ECO:0000256" key="1">
    <source>
        <dbReference type="SAM" id="MobiDB-lite"/>
    </source>
</evidence>
<evidence type="ECO:0000313" key="3">
    <source>
        <dbReference type="EMBL" id="KAJ4980167.1"/>
    </source>
</evidence>
<evidence type="ECO:0000259" key="2">
    <source>
        <dbReference type="Pfam" id="PF13976"/>
    </source>
</evidence>
<dbReference type="Proteomes" id="UP001141806">
    <property type="component" value="Unassembled WGS sequence"/>
</dbReference>
<name>A0A9Q0L0C5_9MAGN</name>
<comment type="caution">
    <text evidence="3">The sequence shown here is derived from an EMBL/GenBank/DDBJ whole genome shotgun (WGS) entry which is preliminary data.</text>
</comment>
<gene>
    <name evidence="3" type="ORF">NE237_010947</name>
</gene>
<organism evidence="3 4">
    <name type="scientific">Protea cynaroides</name>
    <dbReference type="NCBI Taxonomy" id="273540"/>
    <lineage>
        <taxon>Eukaryota</taxon>
        <taxon>Viridiplantae</taxon>
        <taxon>Streptophyta</taxon>
        <taxon>Embryophyta</taxon>
        <taxon>Tracheophyta</taxon>
        <taxon>Spermatophyta</taxon>
        <taxon>Magnoliopsida</taxon>
        <taxon>Proteales</taxon>
        <taxon>Proteaceae</taxon>
        <taxon>Protea</taxon>
    </lineage>
</organism>
<proteinExistence type="predicted"/>
<dbReference type="PANTHER" id="PTHR47592">
    <property type="entry name" value="PBF68 PROTEIN"/>
    <property type="match status" value="1"/>
</dbReference>
<dbReference type="InterPro" id="IPR025724">
    <property type="entry name" value="GAG-pre-integrase_dom"/>
</dbReference>
<accession>A0A9Q0L0C5</accession>
<keyword evidence="4" id="KW-1185">Reference proteome</keyword>
<evidence type="ECO:0000313" key="4">
    <source>
        <dbReference type="Proteomes" id="UP001141806"/>
    </source>
</evidence>
<protein>
    <recommendedName>
        <fullName evidence="2">GAG-pre-integrase domain-containing protein</fullName>
    </recommendedName>
</protein>
<feature type="region of interest" description="Disordered" evidence="1">
    <location>
        <begin position="85"/>
        <end position="111"/>
    </location>
</feature>